<reference evidence="2 3" key="1">
    <citation type="submission" date="2019-05" db="EMBL/GenBank/DDBJ databases">
        <title>Another draft genome of Portunus trituberculatus and its Hox gene families provides insights of decapod evolution.</title>
        <authorList>
            <person name="Jeong J.-H."/>
            <person name="Song I."/>
            <person name="Kim S."/>
            <person name="Choi T."/>
            <person name="Kim D."/>
            <person name="Ryu S."/>
            <person name="Kim W."/>
        </authorList>
    </citation>
    <scope>NUCLEOTIDE SEQUENCE [LARGE SCALE GENOMIC DNA]</scope>
    <source>
        <tissue evidence="2">Muscle</tissue>
    </source>
</reference>
<name>A0A5B7DCF1_PORTR</name>
<protein>
    <submittedName>
        <fullName evidence="2">Uncharacterized protein</fullName>
    </submittedName>
</protein>
<sequence>MAFENSRSESKVFQNTGLTWALQGSPPLTGVKWSVHPEVLADSSQYLLPQPPSPPTPNFTSKKHRRPECYTVFSGS</sequence>
<dbReference type="EMBL" id="VSRR010000729">
    <property type="protein sequence ID" value="MPC19000.1"/>
    <property type="molecule type" value="Genomic_DNA"/>
</dbReference>
<feature type="region of interest" description="Disordered" evidence="1">
    <location>
        <begin position="45"/>
        <end position="65"/>
    </location>
</feature>
<proteinExistence type="predicted"/>
<evidence type="ECO:0000256" key="1">
    <source>
        <dbReference type="SAM" id="MobiDB-lite"/>
    </source>
</evidence>
<organism evidence="2 3">
    <name type="scientific">Portunus trituberculatus</name>
    <name type="common">Swimming crab</name>
    <name type="synonym">Neptunus trituberculatus</name>
    <dbReference type="NCBI Taxonomy" id="210409"/>
    <lineage>
        <taxon>Eukaryota</taxon>
        <taxon>Metazoa</taxon>
        <taxon>Ecdysozoa</taxon>
        <taxon>Arthropoda</taxon>
        <taxon>Crustacea</taxon>
        <taxon>Multicrustacea</taxon>
        <taxon>Malacostraca</taxon>
        <taxon>Eumalacostraca</taxon>
        <taxon>Eucarida</taxon>
        <taxon>Decapoda</taxon>
        <taxon>Pleocyemata</taxon>
        <taxon>Brachyura</taxon>
        <taxon>Eubrachyura</taxon>
        <taxon>Portunoidea</taxon>
        <taxon>Portunidae</taxon>
        <taxon>Portuninae</taxon>
        <taxon>Portunus</taxon>
    </lineage>
</organism>
<comment type="caution">
    <text evidence="2">The sequence shown here is derived from an EMBL/GenBank/DDBJ whole genome shotgun (WGS) entry which is preliminary data.</text>
</comment>
<keyword evidence="3" id="KW-1185">Reference proteome</keyword>
<evidence type="ECO:0000313" key="3">
    <source>
        <dbReference type="Proteomes" id="UP000324222"/>
    </source>
</evidence>
<dbReference type="AlphaFoldDB" id="A0A5B7DCF1"/>
<dbReference type="Proteomes" id="UP000324222">
    <property type="component" value="Unassembled WGS sequence"/>
</dbReference>
<evidence type="ECO:0000313" key="2">
    <source>
        <dbReference type="EMBL" id="MPC19000.1"/>
    </source>
</evidence>
<gene>
    <name evidence="2" type="ORF">E2C01_011903</name>
</gene>
<accession>A0A5B7DCF1</accession>